<protein>
    <submittedName>
        <fullName evidence="1 3">Uncharacterized protein</fullName>
    </submittedName>
</protein>
<reference evidence="1 2" key="1">
    <citation type="journal article" date="2013" name="Nature">
        <title>The genomes of four tapeworm species reveal adaptations to parasitism.</title>
        <authorList>
            <person name="Tsai I.J."/>
            <person name="Zarowiecki M."/>
            <person name="Holroyd N."/>
            <person name="Garciarrubio A."/>
            <person name="Sanchez-Flores A."/>
            <person name="Brooks K.L."/>
            <person name="Tracey A."/>
            <person name="Bobes R.J."/>
            <person name="Fragoso G."/>
            <person name="Sciutto E."/>
            <person name="Aslett M."/>
            <person name="Beasley H."/>
            <person name="Bennett H.M."/>
            <person name="Cai J."/>
            <person name="Camicia F."/>
            <person name="Clark R."/>
            <person name="Cucher M."/>
            <person name="De Silva N."/>
            <person name="Day T.A."/>
            <person name="Deplazes P."/>
            <person name="Estrada K."/>
            <person name="Fernandez C."/>
            <person name="Holland P.W."/>
            <person name="Hou J."/>
            <person name="Hu S."/>
            <person name="Huckvale T."/>
            <person name="Hung S.S."/>
            <person name="Kamenetzky L."/>
            <person name="Keane J.A."/>
            <person name="Kiss F."/>
            <person name="Koziol U."/>
            <person name="Lambert O."/>
            <person name="Liu K."/>
            <person name="Luo X."/>
            <person name="Luo Y."/>
            <person name="Macchiaroli N."/>
            <person name="Nichol S."/>
            <person name="Paps J."/>
            <person name="Parkinson J."/>
            <person name="Pouchkina-Stantcheva N."/>
            <person name="Riddiford N."/>
            <person name="Rosenzvit M."/>
            <person name="Salinas G."/>
            <person name="Wasmuth J.D."/>
            <person name="Zamanian M."/>
            <person name="Zheng Y."/>
            <person name="Cai X."/>
            <person name="Soberon X."/>
            <person name="Olson P.D."/>
            <person name="Laclette J.P."/>
            <person name="Brehm K."/>
            <person name="Berriman M."/>
            <person name="Garciarrubio A."/>
            <person name="Bobes R.J."/>
            <person name="Fragoso G."/>
            <person name="Sanchez-Flores A."/>
            <person name="Estrada K."/>
            <person name="Cevallos M.A."/>
            <person name="Morett E."/>
            <person name="Gonzalez V."/>
            <person name="Portillo T."/>
            <person name="Ochoa-Leyva A."/>
            <person name="Jose M.V."/>
            <person name="Sciutto E."/>
            <person name="Landa A."/>
            <person name="Jimenez L."/>
            <person name="Valdes V."/>
            <person name="Carrero J.C."/>
            <person name="Larralde C."/>
            <person name="Morales-Montor J."/>
            <person name="Limon-Lason J."/>
            <person name="Soberon X."/>
            <person name="Laclette J.P."/>
        </authorList>
    </citation>
    <scope>NUCLEOTIDE SEQUENCE [LARGE SCALE GENOMIC DNA]</scope>
</reference>
<proteinExistence type="predicted"/>
<sequence>MFTNLEIIPSAKANNNRDYIVPLNPQPESKLQLPNKYKMAPHLITLSKSERFELERNFPPIYPHDTWARMRWGNYTFPSAPAEIYAMPLSHAYYTDPLPGKLPPIIYK</sequence>
<dbReference type="AlphaFoldDB" id="A0A068WN71"/>
<dbReference type="EMBL" id="LK028584">
    <property type="protein sequence ID" value="CDS21573.1"/>
    <property type="molecule type" value="Genomic_DNA"/>
</dbReference>
<reference evidence="3" key="3">
    <citation type="submission" date="2020-10" db="UniProtKB">
        <authorList>
            <consortium name="WormBaseParasite"/>
        </authorList>
    </citation>
    <scope>IDENTIFICATION</scope>
</reference>
<organism evidence="1">
    <name type="scientific">Echinococcus granulosus</name>
    <name type="common">Hydatid tapeworm</name>
    <dbReference type="NCBI Taxonomy" id="6210"/>
    <lineage>
        <taxon>Eukaryota</taxon>
        <taxon>Metazoa</taxon>
        <taxon>Spiralia</taxon>
        <taxon>Lophotrochozoa</taxon>
        <taxon>Platyhelminthes</taxon>
        <taxon>Cestoda</taxon>
        <taxon>Eucestoda</taxon>
        <taxon>Cyclophyllidea</taxon>
        <taxon>Taeniidae</taxon>
        <taxon>Echinococcus</taxon>
        <taxon>Echinococcus granulosus group</taxon>
    </lineage>
</organism>
<evidence type="ECO:0000313" key="3">
    <source>
        <dbReference type="WBParaSite" id="EgrG_000106100"/>
    </source>
</evidence>
<dbReference type="Proteomes" id="UP000492820">
    <property type="component" value="Unassembled WGS sequence"/>
</dbReference>
<evidence type="ECO:0000313" key="2">
    <source>
        <dbReference type="Proteomes" id="UP000492820"/>
    </source>
</evidence>
<reference evidence="1" key="2">
    <citation type="submission" date="2014-06" db="EMBL/GenBank/DDBJ databases">
        <authorList>
            <person name="Aslett M."/>
        </authorList>
    </citation>
    <scope>NUCLEOTIDE SEQUENCE</scope>
</reference>
<evidence type="ECO:0000313" key="1">
    <source>
        <dbReference type="EMBL" id="CDS21573.1"/>
    </source>
</evidence>
<dbReference type="WBParaSite" id="EgrG_000106100">
    <property type="protein sequence ID" value="EgrG_000106100"/>
    <property type="gene ID" value="EgrG_000106100"/>
</dbReference>
<gene>
    <name evidence="1" type="ORF">EgrG_000106100</name>
</gene>
<name>A0A068WN71_ECHGR</name>
<accession>A0A068WN71</accession>